<name>A0A0D5ZK50_9BACT</name>
<dbReference type="EMBL" id="CP011021">
    <property type="protein sequence ID" value="AKA50054.1"/>
    <property type="molecule type" value="Genomic_DNA"/>
</dbReference>
<reference evidence="1 2" key="1">
    <citation type="journal article" date="2015" name="Genome Announc.">
        <title>Complete Genome Sequence of Mycoplasma meleagridis, a Possible Emerging Pathogen in Chickens.</title>
        <authorList>
            <person name="Abolnik C."/>
        </authorList>
    </citation>
    <scope>NUCLEOTIDE SEQUENCE [LARGE SCALE GENOMIC DNA]</scope>
    <source>
        <strain evidence="1 2">B2096 8B</strain>
    </source>
</reference>
<accession>A0A0D5ZK50</accession>
<dbReference type="HOGENOM" id="CLU_1658852_0_0_14"/>
<sequence>MKVNKKELREVLRNWDVQNKTNKLKDEIIEKDELFPILESISYYQCARLWEINTKIELESSNEEFIELEWTEKVKQTIIKMTDFFVAQNENDLETMLYELWEKIEYSLEKKYLNLEEIENWKLIDLFEKAEYNLIFDFLKEFNKRFKQELINDIEKLKG</sequence>
<dbReference type="KEGG" id="mgb:VO56_02245"/>
<dbReference type="PATRIC" id="fig|29556.3.peg.444"/>
<evidence type="ECO:0000313" key="2">
    <source>
        <dbReference type="Proteomes" id="UP000032722"/>
    </source>
</evidence>
<proteinExistence type="predicted"/>
<dbReference type="Proteomes" id="UP000032722">
    <property type="component" value="Chromosome"/>
</dbReference>
<organism evidence="2">
    <name type="scientific">Mycoplasmopsis gallinacea</name>
    <dbReference type="NCBI Taxonomy" id="29556"/>
    <lineage>
        <taxon>Bacteria</taxon>
        <taxon>Bacillati</taxon>
        <taxon>Mycoplasmatota</taxon>
        <taxon>Mycoplasmoidales</taxon>
        <taxon>Metamycoplasmataceae</taxon>
        <taxon>Mycoplasmopsis</taxon>
    </lineage>
</organism>
<gene>
    <name evidence="1" type="ORF">VO56_02245</name>
</gene>
<evidence type="ECO:0000313" key="1">
    <source>
        <dbReference type="EMBL" id="AKA50054.1"/>
    </source>
</evidence>
<protein>
    <submittedName>
        <fullName evidence="1">Uncharacterized protein</fullName>
    </submittedName>
</protein>
<dbReference type="AlphaFoldDB" id="A0A0D5ZK50"/>